<proteinExistence type="predicted"/>
<dbReference type="EMBL" id="JAESDN010000009">
    <property type="protein sequence ID" value="KAG7045738.1"/>
    <property type="molecule type" value="Genomic_DNA"/>
</dbReference>
<dbReference type="AlphaFoldDB" id="A0A9P7R1Z5"/>
<protein>
    <submittedName>
        <fullName evidence="2">Uncharacterized protein</fullName>
    </submittedName>
</protein>
<keyword evidence="3" id="KW-1185">Reference proteome</keyword>
<accession>A0A9P7R1Z5</accession>
<evidence type="ECO:0000256" key="1">
    <source>
        <dbReference type="SAM" id="MobiDB-lite"/>
    </source>
</evidence>
<feature type="compositionally biased region" description="Polar residues" evidence="1">
    <location>
        <begin position="1"/>
        <end position="15"/>
    </location>
</feature>
<sequence>MRTFSTGTSQMNRTNAFPFRRSRSSEPDKRIQECVERSVVNAMEKSPTIKALIKSIEANTKQHSTFMLDTRNSLKELTHKQDTMNNRPETMTEKIDVLAKASQESFWNRNLA</sequence>
<evidence type="ECO:0000313" key="2">
    <source>
        <dbReference type="EMBL" id="KAG7045738.1"/>
    </source>
</evidence>
<gene>
    <name evidence="2" type="ORF">JMJ77_009815</name>
</gene>
<name>A0A9P7R1Z5_9PEZI</name>
<evidence type="ECO:0000313" key="3">
    <source>
        <dbReference type="Proteomes" id="UP000699042"/>
    </source>
</evidence>
<dbReference type="Proteomes" id="UP000699042">
    <property type="component" value="Unassembled WGS sequence"/>
</dbReference>
<feature type="region of interest" description="Disordered" evidence="1">
    <location>
        <begin position="1"/>
        <end position="30"/>
    </location>
</feature>
<comment type="caution">
    <text evidence="2">The sequence shown here is derived from an EMBL/GenBank/DDBJ whole genome shotgun (WGS) entry which is preliminary data.</text>
</comment>
<reference evidence="2" key="1">
    <citation type="submission" date="2021-05" db="EMBL/GenBank/DDBJ databases">
        <title>Comparative genomics of three Colletotrichum scovillei strains and genetic complementation revealed genes involved fungal growth and virulence on chili pepper.</title>
        <authorList>
            <person name="Hsieh D.-K."/>
            <person name="Chuang S.-C."/>
            <person name="Chen C.-Y."/>
            <person name="Chao Y.-T."/>
            <person name="Lu M.-Y.J."/>
            <person name="Lee M.-H."/>
            <person name="Shih M.-C."/>
        </authorList>
    </citation>
    <scope>NUCLEOTIDE SEQUENCE</scope>
    <source>
        <strain evidence="2">Coll-153</strain>
    </source>
</reference>
<organism evidence="2 3">
    <name type="scientific">Colletotrichum scovillei</name>
    <dbReference type="NCBI Taxonomy" id="1209932"/>
    <lineage>
        <taxon>Eukaryota</taxon>
        <taxon>Fungi</taxon>
        <taxon>Dikarya</taxon>
        <taxon>Ascomycota</taxon>
        <taxon>Pezizomycotina</taxon>
        <taxon>Sordariomycetes</taxon>
        <taxon>Hypocreomycetidae</taxon>
        <taxon>Glomerellales</taxon>
        <taxon>Glomerellaceae</taxon>
        <taxon>Colletotrichum</taxon>
        <taxon>Colletotrichum acutatum species complex</taxon>
    </lineage>
</organism>